<evidence type="ECO:0000313" key="1">
    <source>
        <dbReference type="EMBL" id="MCF2563748.1"/>
    </source>
</evidence>
<keyword evidence="2" id="KW-1185">Reference proteome</keyword>
<dbReference type="EMBL" id="JADYTN010000011">
    <property type="protein sequence ID" value="MCF2563748.1"/>
    <property type="molecule type" value="Genomic_DNA"/>
</dbReference>
<dbReference type="SUPFAM" id="SSF140736">
    <property type="entry name" value="Rv1873-like"/>
    <property type="match status" value="1"/>
</dbReference>
<sequence>MEEDLQRFLTAQEGKRGDNTLYEQALREIKEGKPSFECWVRYVYPQLKRKGTSQLTDFYGLNGREEAKAYIEHPILRERLIRAFQVLLDSDKPVYEVFSKLGVLKIRTCALLFASLSDEPVFKQLIRKYHW</sequence>
<evidence type="ECO:0000313" key="2">
    <source>
        <dbReference type="Proteomes" id="UP001200470"/>
    </source>
</evidence>
<organism evidence="1 2">
    <name type="scientific">Xylanibacter brevis</name>
    <dbReference type="NCBI Taxonomy" id="83231"/>
    <lineage>
        <taxon>Bacteria</taxon>
        <taxon>Pseudomonadati</taxon>
        <taxon>Bacteroidota</taxon>
        <taxon>Bacteroidia</taxon>
        <taxon>Bacteroidales</taxon>
        <taxon>Prevotellaceae</taxon>
        <taxon>Xylanibacter</taxon>
    </lineage>
</organism>
<dbReference type="Pfam" id="PF08837">
    <property type="entry name" value="DUF1810"/>
    <property type="match status" value="1"/>
</dbReference>
<proteinExistence type="predicted"/>
<protein>
    <submittedName>
        <fullName evidence="1">DUF1810 family protein</fullName>
    </submittedName>
</protein>
<name>A0ABS9CHG4_9BACT</name>
<dbReference type="InterPro" id="IPR014937">
    <property type="entry name" value="DUF1810"/>
</dbReference>
<comment type="caution">
    <text evidence="1">The sequence shown here is derived from an EMBL/GenBank/DDBJ whole genome shotgun (WGS) entry which is preliminary data.</text>
</comment>
<dbReference type="InterPro" id="IPR036287">
    <property type="entry name" value="Rv1873-like_sf"/>
</dbReference>
<dbReference type="RefSeq" id="WP_301638022.1">
    <property type="nucleotide sequence ID" value="NZ_JADYTN010000011.1"/>
</dbReference>
<dbReference type="Proteomes" id="UP001200470">
    <property type="component" value="Unassembled WGS sequence"/>
</dbReference>
<accession>A0ABS9CHG4</accession>
<dbReference type="Gene3D" id="1.25.40.380">
    <property type="entry name" value="Protein of unknown function DUF1810"/>
    <property type="match status" value="1"/>
</dbReference>
<reference evidence="1 2" key="1">
    <citation type="submission" date="2020-12" db="EMBL/GenBank/DDBJ databases">
        <title>Whole genome sequences of gut porcine anaerobes.</title>
        <authorList>
            <person name="Kubasova T."/>
            <person name="Jahodarova E."/>
            <person name="Rychlik I."/>
        </authorList>
    </citation>
    <scope>NUCLEOTIDE SEQUENCE [LARGE SCALE GENOMIC DNA]</scope>
    <source>
        <strain evidence="1 2">An925</strain>
    </source>
</reference>
<gene>
    <name evidence="1" type="ORF">I6E12_06445</name>
</gene>